<gene>
    <name evidence="2" type="ORF">C8N29_1064</name>
</gene>
<evidence type="ECO:0000313" key="2">
    <source>
        <dbReference type="EMBL" id="PTQ89473.1"/>
    </source>
</evidence>
<evidence type="ECO:0000313" key="3">
    <source>
        <dbReference type="Proteomes" id="UP000244223"/>
    </source>
</evidence>
<comment type="caution">
    <text evidence="2">The sequence shown here is derived from an EMBL/GenBank/DDBJ whole genome shotgun (WGS) entry which is preliminary data.</text>
</comment>
<accession>A0A2T5IZK6</accession>
<keyword evidence="1" id="KW-0812">Transmembrane</keyword>
<protein>
    <submittedName>
        <fullName evidence="2">Uncharacterized protein</fullName>
    </submittedName>
</protein>
<dbReference type="EMBL" id="QAON01000006">
    <property type="protein sequence ID" value="PTQ89473.1"/>
    <property type="molecule type" value="Genomic_DNA"/>
</dbReference>
<reference evidence="2 3" key="1">
    <citation type="submission" date="2018-04" db="EMBL/GenBank/DDBJ databases">
        <title>Genomic Encyclopedia of Archaeal and Bacterial Type Strains, Phase II (KMG-II): from individual species to whole genera.</title>
        <authorList>
            <person name="Goeker M."/>
        </authorList>
    </citation>
    <scope>NUCLEOTIDE SEQUENCE [LARGE SCALE GENOMIC DNA]</scope>
    <source>
        <strain evidence="2 3">DSM 5822</strain>
    </source>
</reference>
<keyword evidence="3" id="KW-1185">Reference proteome</keyword>
<dbReference type="AlphaFoldDB" id="A0A2T5IZK6"/>
<proteinExistence type="predicted"/>
<keyword evidence="1" id="KW-0472">Membrane</keyword>
<keyword evidence="1" id="KW-1133">Transmembrane helix</keyword>
<sequence length="163" mass="18428">MINNGDYMTEKTTQQPLGVASDLNAELGCGVLTMNLIIACVLLACLFSFIFVISRLKEQIKNKNEIIDGLLKITDEQKQEIYNLRYLHYAKNEAEISKKYTIECDENQALNMIRHKGINYDPIAQLVGLTQRQGYARQAAMQQAAIQGQYGLNNSIYGLFNKT</sequence>
<evidence type="ECO:0000256" key="1">
    <source>
        <dbReference type="SAM" id="Phobius"/>
    </source>
</evidence>
<organism evidence="2 3">
    <name type="scientific">Agitococcus lubricus</name>
    <dbReference type="NCBI Taxonomy" id="1077255"/>
    <lineage>
        <taxon>Bacteria</taxon>
        <taxon>Pseudomonadati</taxon>
        <taxon>Pseudomonadota</taxon>
        <taxon>Gammaproteobacteria</taxon>
        <taxon>Moraxellales</taxon>
        <taxon>Moraxellaceae</taxon>
        <taxon>Agitococcus</taxon>
    </lineage>
</organism>
<feature type="transmembrane region" description="Helical" evidence="1">
    <location>
        <begin position="32"/>
        <end position="53"/>
    </location>
</feature>
<name>A0A2T5IZK6_9GAMM</name>
<dbReference type="Proteomes" id="UP000244223">
    <property type="component" value="Unassembled WGS sequence"/>
</dbReference>